<dbReference type="PANTHER" id="PTHR22916">
    <property type="entry name" value="GLYCOSYLTRANSFERASE"/>
    <property type="match status" value="1"/>
</dbReference>
<evidence type="ECO:0000259" key="3">
    <source>
        <dbReference type="Pfam" id="PF00535"/>
    </source>
</evidence>
<dbReference type="RefSeq" id="WP_379965890.1">
    <property type="nucleotide sequence ID" value="NZ_JBHSGT010000053.1"/>
</dbReference>
<accession>A0ABV9M476</accession>
<dbReference type="InterPro" id="IPR029044">
    <property type="entry name" value="Nucleotide-diphossugar_trans"/>
</dbReference>
<keyword evidence="5" id="KW-1185">Reference proteome</keyword>
<dbReference type="EMBL" id="JBHSGT010000053">
    <property type="protein sequence ID" value="MFC4710612.1"/>
    <property type="molecule type" value="Genomic_DNA"/>
</dbReference>
<dbReference type="InterPro" id="IPR001173">
    <property type="entry name" value="Glyco_trans_2-like"/>
</dbReference>
<proteinExistence type="predicted"/>
<reference evidence="5" key="1">
    <citation type="journal article" date="2019" name="Int. J. Syst. Evol. Microbiol.">
        <title>The Global Catalogue of Microorganisms (GCM) 10K type strain sequencing project: providing services to taxonomists for standard genome sequencing and annotation.</title>
        <authorList>
            <consortium name="The Broad Institute Genomics Platform"/>
            <consortium name="The Broad Institute Genome Sequencing Center for Infectious Disease"/>
            <person name="Wu L."/>
            <person name="Ma J."/>
        </authorList>
    </citation>
    <scope>NUCLEOTIDE SEQUENCE [LARGE SCALE GENOMIC DNA]</scope>
    <source>
        <strain evidence="5">CGMCC 1.19061</strain>
    </source>
</reference>
<name>A0ABV9M476_9ENTE</name>
<dbReference type="PANTHER" id="PTHR22916:SF51">
    <property type="entry name" value="GLYCOSYLTRANSFERASE EPSH-RELATED"/>
    <property type="match status" value="1"/>
</dbReference>
<evidence type="ECO:0000256" key="2">
    <source>
        <dbReference type="ARBA" id="ARBA00022679"/>
    </source>
</evidence>
<sequence length="322" mass="37340">MKISVVVPVYNVQEYLVKCLESIVNQTYSELEIILINDGSTDDSGRICDDYAAMDKRIKVIHQENGGLSAARNTGIKIATSEWITFIDSDDYVAEDYIEYLICLALNNDADVSIGTYTYVTKSKEIDKGTGEVSIMDNKTAIRRMLLDQGFDMGAWAKMYKTTFFDDNLYPVGKLYEDSFTTYRVVSKAQKVAFGSKSIYYYINREDSIVNRVFNERKLELIEMNKLNENFIRENFPSLLGEAKRRVLWSYFSTLNQVLSTDNSHIIEKYSPDLINYIITEGKFIVRKKYVPLRDKIAYLSLKYLGVTKYKQFWSFYLKIKK</sequence>
<protein>
    <submittedName>
        <fullName evidence="4">Glycosyltransferase family 2 protein</fullName>
    </submittedName>
</protein>
<evidence type="ECO:0000313" key="5">
    <source>
        <dbReference type="Proteomes" id="UP001596026"/>
    </source>
</evidence>
<keyword evidence="2" id="KW-0808">Transferase</keyword>
<keyword evidence="1" id="KW-0328">Glycosyltransferase</keyword>
<dbReference type="Gene3D" id="3.90.550.10">
    <property type="entry name" value="Spore Coat Polysaccharide Biosynthesis Protein SpsA, Chain A"/>
    <property type="match status" value="1"/>
</dbReference>
<dbReference type="Pfam" id="PF00535">
    <property type="entry name" value="Glycos_transf_2"/>
    <property type="match status" value="1"/>
</dbReference>
<evidence type="ECO:0000256" key="1">
    <source>
        <dbReference type="ARBA" id="ARBA00022676"/>
    </source>
</evidence>
<evidence type="ECO:0000313" key="4">
    <source>
        <dbReference type="EMBL" id="MFC4710612.1"/>
    </source>
</evidence>
<organism evidence="4 5">
    <name type="scientific">Enterococcus eurekensis</name>
    <dbReference type="NCBI Taxonomy" id="1159753"/>
    <lineage>
        <taxon>Bacteria</taxon>
        <taxon>Bacillati</taxon>
        <taxon>Bacillota</taxon>
        <taxon>Bacilli</taxon>
        <taxon>Lactobacillales</taxon>
        <taxon>Enterococcaceae</taxon>
        <taxon>Enterococcus</taxon>
    </lineage>
</organism>
<feature type="domain" description="Glycosyltransferase 2-like" evidence="3">
    <location>
        <begin position="4"/>
        <end position="165"/>
    </location>
</feature>
<dbReference type="SUPFAM" id="SSF53448">
    <property type="entry name" value="Nucleotide-diphospho-sugar transferases"/>
    <property type="match status" value="1"/>
</dbReference>
<comment type="caution">
    <text evidence="4">The sequence shown here is derived from an EMBL/GenBank/DDBJ whole genome shotgun (WGS) entry which is preliminary data.</text>
</comment>
<gene>
    <name evidence="4" type="ORF">ACFO3L_08355</name>
</gene>
<dbReference type="Proteomes" id="UP001596026">
    <property type="component" value="Unassembled WGS sequence"/>
</dbReference>
<dbReference type="CDD" id="cd00761">
    <property type="entry name" value="Glyco_tranf_GTA_type"/>
    <property type="match status" value="1"/>
</dbReference>